<protein>
    <recommendedName>
        <fullName evidence="1">Flagellar Assembly Protein A N-terminal region domain-containing protein</fullName>
    </recommendedName>
</protein>
<dbReference type="InterPro" id="IPR005646">
    <property type="entry name" value="FapA"/>
</dbReference>
<dbReference type="PANTHER" id="PTHR38032:SF1">
    <property type="entry name" value="RNA-BINDING PROTEIN KHPB N-TERMINAL DOMAIN-CONTAINING PROTEIN"/>
    <property type="match status" value="1"/>
</dbReference>
<dbReference type="Pfam" id="PF20250">
    <property type="entry name" value="FapA_N"/>
    <property type="match status" value="1"/>
</dbReference>
<reference evidence="2 3" key="1">
    <citation type="submission" date="2015-11" db="EMBL/GenBank/DDBJ databases">
        <title>Butyribacter intestini gen. nov., sp. nov., a butyric acid-producing bacterium of the family Lachnospiraceae isolated from the human faeces.</title>
        <authorList>
            <person name="Zou Y."/>
            <person name="Xue W."/>
            <person name="Luo G."/>
            <person name="Lv M."/>
        </authorList>
    </citation>
    <scope>NUCLEOTIDE SEQUENCE [LARGE SCALE GENOMIC DNA]</scope>
    <source>
        <strain evidence="2 3">ACET-33324</strain>
    </source>
</reference>
<dbReference type="GO" id="GO:0000902">
    <property type="term" value="P:cell morphogenesis"/>
    <property type="evidence" value="ECO:0007669"/>
    <property type="project" value="InterPro"/>
</dbReference>
<dbReference type="SUPFAM" id="SSF63848">
    <property type="entry name" value="Cell-division inhibitor MinC, C-terminal domain"/>
    <property type="match status" value="1"/>
</dbReference>
<comment type="caution">
    <text evidence="2">The sequence shown here is derived from an EMBL/GenBank/DDBJ whole genome shotgun (WGS) entry which is preliminary data.</text>
</comment>
<dbReference type="PANTHER" id="PTHR38032">
    <property type="entry name" value="POLYMERASE-RELATED"/>
    <property type="match status" value="1"/>
</dbReference>
<dbReference type="InterPro" id="IPR036145">
    <property type="entry name" value="MinC_C_sf"/>
</dbReference>
<sequence length="461" mass="50748">MSVNLEENKSRVRVSETRTEAYLSLCPPEEGTEYRVSDLEEILEKNGVIAGVERKKLQRMIDEKQYFEEELVAETKPAEDGIPGRFEFLFNTEAERKPKILPDGSVDYSSISEVEIVTEGEEIVHYYPATKGEDGMDVYGNVITAKPGRELPTIKGKGFLLSEDKRIYTAAITGKITYQGGRLIITKLLEIDGDVTHATGSINFAGDVVIHGNVVTGMTVQASGNIIVNGYVEAAALHAGKDIILKNGMQGGGKGEVHCKGNLSGKFFEQTEIQAGGNVNANAILNCVIMAEGRVSVSGKLGVIVGGRTHAIRGISATTIGNMSEVKMELIVGVDSEVYTKIGALQERIKPLLEENMRIEKGIKKIDSILEKQEMPELQGKKLQLLRAKISRESEILTLKEEKEKYETWLADAQNAKLVVQKSIYRGSKLTINGIHRMIESENYNVTYCRRGGGIEFYANI</sequence>
<evidence type="ECO:0000313" key="2">
    <source>
        <dbReference type="EMBL" id="KSV58370.1"/>
    </source>
</evidence>
<organism evidence="2 3">
    <name type="scientific">Acetivibrio ethanolgignens</name>
    <dbReference type="NCBI Taxonomy" id="290052"/>
    <lineage>
        <taxon>Bacteria</taxon>
        <taxon>Bacillati</taxon>
        <taxon>Bacillota</taxon>
        <taxon>Clostridia</taxon>
        <taxon>Eubacteriales</taxon>
        <taxon>Oscillospiraceae</taxon>
        <taxon>Acetivibrio</taxon>
    </lineage>
</organism>
<dbReference type="InterPro" id="IPR046865">
    <property type="entry name" value="FapA_b_solenoid"/>
</dbReference>
<evidence type="ECO:0000313" key="3">
    <source>
        <dbReference type="Proteomes" id="UP000054874"/>
    </source>
</evidence>
<name>A0A0V8QCU1_9FIRM</name>
<evidence type="ECO:0000259" key="1">
    <source>
        <dbReference type="Pfam" id="PF20250"/>
    </source>
</evidence>
<proteinExistence type="predicted"/>
<gene>
    <name evidence="2" type="ORF">ASU35_02920</name>
</gene>
<feature type="domain" description="Flagellar Assembly Protein A N-terminal region" evidence="1">
    <location>
        <begin position="11"/>
        <end position="179"/>
    </location>
</feature>
<dbReference type="InterPro" id="IPR046866">
    <property type="entry name" value="FapA_N"/>
</dbReference>
<dbReference type="RefSeq" id="WP_058353411.1">
    <property type="nucleotide sequence ID" value="NZ_CABMMD010000175.1"/>
</dbReference>
<dbReference type="Pfam" id="PF03961">
    <property type="entry name" value="FapA"/>
    <property type="match status" value="1"/>
</dbReference>
<accession>A0A0V8QCU1</accession>
<dbReference type="AlphaFoldDB" id="A0A0V8QCU1"/>
<dbReference type="EMBL" id="LNAM01000175">
    <property type="protein sequence ID" value="KSV58370.1"/>
    <property type="molecule type" value="Genomic_DNA"/>
</dbReference>
<dbReference type="Proteomes" id="UP000054874">
    <property type="component" value="Unassembled WGS sequence"/>
</dbReference>
<keyword evidence="3" id="KW-1185">Reference proteome</keyword>
<dbReference type="STRING" id="290052.ASU35_02920"/>